<dbReference type="PROSITE" id="PS50206">
    <property type="entry name" value="RHODANESE_3"/>
    <property type="match status" value="1"/>
</dbReference>
<dbReference type="GO" id="GO:0036064">
    <property type="term" value="C:ciliary basal body"/>
    <property type="evidence" value="ECO:0007669"/>
    <property type="project" value="TreeGrafter"/>
</dbReference>
<dbReference type="CDD" id="cd00158">
    <property type="entry name" value="RHOD"/>
    <property type="match status" value="1"/>
</dbReference>
<evidence type="ECO:0000256" key="4">
    <source>
        <dbReference type="ARBA" id="ARBA00022490"/>
    </source>
</evidence>
<dbReference type="Pfam" id="PF00581">
    <property type="entry name" value="Rhodanese"/>
    <property type="match status" value="1"/>
</dbReference>
<accession>K2MVX8</accession>
<comment type="caution">
    <text evidence="14">The sequence shown here is derived from an EMBL/GenBank/DDBJ whole genome shotgun (WGS) entry which is preliminary data.</text>
</comment>
<dbReference type="EMBL" id="AHKC01012577">
    <property type="protein sequence ID" value="EKF29884.1"/>
    <property type="molecule type" value="Genomic_DNA"/>
</dbReference>
<keyword evidence="9" id="KW-0966">Cell projection</keyword>
<evidence type="ECO:0000256" key="9">
    <source>
        <dbReference type="ARBA" id="ARBA00023273"/>
    </source>
</evidence>
<proteinExistence type="inferred from homology"/>
<dbReference type="SUPFAM" id="SSF52821">
    <property type="entry name" value="Rhodanese/Cell cycle control phosphatase"/>
    <property type="match status" value="1"/>
</dbReference>
<evidence type="ECO:0000256" key="7">
    <source>
        <dbReference type="ARBA" id="ARBA00023069"/>
    </source>
</evidence>
<dbReference type="AlphaFoldDB" id="K2MVX8"/>
<evidence type="ECO:0000313" key="15">
    <source>
        <dbReference type="Proteomes" id="UP000007350"/>
    </source>
</evidence>
<keyword evidence="7" id="KW-0969">Cilium</keyword>
<evidence type="ECO:0000256" key="11">
    <source>
        <dbReference type="SAM" id="MobiDB-lite"/>
    </source>
</evidence>
<keyword evidence="6" id="KW-0653">Protein transport</keyword>
<evidence type="ECO:0000256" key="2">
    <source>
        <dbReference type="ARBA" id="ARBA00004300"/>
    </source>
</evidence>
<comment type="subcellular location">
    <subcellularLocation>
        <location evidence="1">Cytoplasm</location>
        <location evidence="1">Cytoskeleton</location>
        <location evidence="1">Cilium basal body</location>
    </subcellularLocation>
    <subcellularLocation>
        <location evidence="2">Cytoplasm</location>
        <location evidence="2">Cytoskeleton</location>
        <location evidence="2">Microtubule organizing center</location>
        <location evidence="2">Centrosome</location>
    </subcellularLocation>
</comment>
<keyword evidence="12" id="KW-0812">Transmembrane</keyword>
<keyword evidence="15" id="KW-1185">Reference proteome</keyword>
<dbReference type="Gene3D" id="3.40.250.10">
    <property type="entry name" value="Rhodanese-like domain"/>
    <property type="match status" value="1"/>
</dbReference>
<gene>
    <name evidence="14" type="ORF">MOQ_006314</name>
</gene>
<protein>
    <recommendedName>
        <fullName evidence="13">Rhodanese domain-containing protein</fullName>
    </recommendedName>
</protein>
<sequence length="434" mass="49361">MISLNVSWRFLRAVHLPGGNDSSLYVSYSFDVRRSCHFLNDCIYIYIFMYLYQQYGESFIYLSRVVSSALVFFGGGLAFFFSSKGPNDCEIGGGRGKVKNKIVAQSYFCCEEMYVVLYTLSSLSLLLLLLLLLLFLGLSRPNSRILLMKLCKVLLLLLLLLLFLISFFFLAGSGGGIYIHIYIYMSVREAIGEKNFLLRRTPANPKYENVKAVVESGMTAEVARLMKRTGANTERHLGECFLRIRPKTIAEYILLLKRQEEAKNMGNSDGGFVHPMDEYRSPNARPPKEYLILDVRSEEDYQACHIEGSLHYPKRRLVHAMNPFLPEMFEFKNKDNKCIVLYDLEEELTVGQSIGKILFEKGIDNLAVLTGGLREFVQDYASLIVGKCPVPIVPRDNRLLKRAEALAAARSETQRSVFTHKPKSLSNSLAKPRR</sequence>
<keyword evidence="12" id="KW-1133">Transmembrane helix</keyword>
<dbReference type="InterPro" id="IPR001763">
    <property type="entry name" value="Rhodanese-like_dom"/>
</dbReference>
<dbReference type="SMART" id="SM00450">
    <property type="entry name" value="RHOD"/>
    <property type="match status" value="1"/>
</dbReference>
<feature type="transmembrane region" description="Helical" evidence="12">
    <location>
        <begin position="115"/>
        <end position="138"/>
    </location>
</feature>
<dbReference type="PANTHER" id="PTHR44390:SF1">
    <property type="entry name" value="CENTROSOMAL PROTEIN OF 41 KDA"/>
    <property type="match status" value="1"/>
</dbReference>
<dbReference type="GO" id="GO:0015031">
    <property type="term" value="P:protein transport"/>
    <property type="evidence" value="ECO:0007669"/>
    <property type="project" value="UniProtKB-KW"/>
</dbReference>
<evidence type="ECO:0000256" key="3">
    <source>
        <dbReference type="ARBA" id="ARBA00022448"/>
    </source>
</evidence>
<keyword evidence="4" id="KW-0963">Cytoplasm</keyword>
<evidence type="ECO:0000256" key="8">
    <source>
        <dbReference type="ARBA" id="ARBA00023212"/>
    </source>
</evidence>
<name>K2MVX8_TRYCR</name>
<feature type="region of interest" description="Disordered" evidence="11">
    <location>
        <begin position="414"/>
        <end position="434"/>
    </location>
</feature>
<evidence type="ECO:0000313" key="14">
    <source>
        <dbReference type="EMBL" id="EKF29884.1"/>
    </source>
</evidence>
<feature type="compositionally biased region" description="Polar residues" evidence="11">
    <location>
        <begin position="424"/>
        <end position="434"/>
    </location>
</feature>
<dbReference type="InterPro" id="IPR051889">
    <property type="entry name" value="CEP41"/>
</dbReference>
<evidence type="ECO:0000256" key="12">
    <source>
        <dbReference type="SAM" id="Phobius"/>
    </source>
</evidence>
<evidence type="ECO:0000256" key="1">
    <source>
        <dbReference type="ARBA" id="ARBA00004120"/>
    </source>
</evidence>
<feature type="domain" description="Rhodanese" evidence="13">
    <location>
        <begin position="286"/>
        <end position="385"/>
    </location>
</feature>
<keyword evidence="3" id="KW-0813">Transport</keyword>
<dbReference type="Proteomes" id="UP000007350">
    <property type="component" value="Unassembled WGS sequence"/>
</dbReference>
<evidence type="ECO:0000256" key="5">
    <source>
        <dbReference type="ARBA" id="ARBA00022794"/>
    </source>
</evidence>
<dbReference type="GO" id="GO:0005813">
    <property type="term" value="C:centrosome"/>
    <property type="evidence" value="ECO:0007669"/>
    <property type="project" value="UniProtKB-SubCell"/>
</dbReference>
<dbReference type="OrthoDB" id="70250at2759"/>
<evidence type="ECO:0000259" key="13">
    <source>
        <dbReference type="PROSITE" id="PS50206"/>
    </source>
</evidence>
<evidence type="ECO:0000256" key="6">
    <source>
        <dbReference type="ARBA" id="ARBA00022927"/>
    </source>
</evidence>
<dbReference type="GO" id="GO:0060271">
    <property type="term" value="P:cilium assembly"/>
    <property type="evidence" value="ECO:0007669"/>
    <property type="project" value="TreeGrafter"/>
</dbReference>
<dbReference type="InterPro" id="IPR036873">
    <property type="entry name" value="Rhodanese-like_dom_sf"/>
</dbReference>
<evidence type="ECO:0000256" key="10">
    <source>
        <dbReference type="ARBA" id="ARBA00038465"/>
    </source>
</evidence>
<comment type="similarity">
    <text evidence="10">Belongs to the CEP41 family.</text>
</comment>
<feature type="transmembrane region" description="Helical" evidence="12">
    <location>
        <begin position="59"/>
        <end position="81"/>
    </location>
</feature>
<organism evidence="14 15">
    <name type="scientific">Trypanosoma cruzi marinkellei</name>
    <dbReference type="NCBI Taxonomy" id="85056"/>
    <lineage>
        <taxon>Eukaryota</taxon>
        <taxon>Discoba</taxon>
        <taxon>Euglenozoa</taxon>
        <taxon>Kinetoplastea</taxon>
        <taxon>Metakinetoplastina</taxon>
        <taxon>Trypanosomatida</taxon>
        <taxon>Trypanosomatidae</taxon>
        <taxon>Trypanosoma</taxon>
        <taxon>Schizotrypanum</taxon>
    </lineage>
</organism>
<dbReference type="PANTHER" id="PTHR44390">
    <property type="entry name" value="CENTROSOMAL PROTEIN OF 41 KDA"/>
    <property type="match status" value="1"/>
</dbReference>
<feature type="transmembrane region" description="Helical" evidence="12">
    <location>
        <begin position="150"/>
        <end position="171"/>
    </location>
</feature>
<keyword evidence="5" id="KW-0970">Cilium biogenesis/degradation</keyword>
<keyword evidence="8" id="KW-0206">Cytoskeleton</keyword>
<keyword evidence="12" id="KW-0472">Membrane</keyword>
<reference evidence="14 15" key="1">
    <citation type="journal article" date="2012" name="BMC Genomics">
        <title>Comparative genomic analysis of human infective Trypanosoma cruzi lineages with the bat-restricted subspecies T. cruzi marinkellei.</title>
        <authorList>
            <person name="Franzen O."/>
            <person name="Talavera-Lopez C."/>
            <person name="Ochaya S."/>
            <person name="Butler C.E."/>
            <person name="Messenger L.A."/>
            <person name="Lewis M.D."/>
            <person name="Llewellyn M.S."/>
            <person name="Marinkelle C.J."/>
            <person name="Tyler K.M."/>
            <person name="Miles M.A."/>
            <person name="Andersson B."/>
        </authorList>
    </citation>
    <scope>NUCLEOTIDE SEQUENCE [LARGE SCALE GENOMIC DNA]</scope>
    <source>
        <strain evidence="14 15">B7</strain>
    </source>
</reference>